<proteinExistence type="predicted"/>
<evidence type="ECO:0000256" key="2">
    <source>
        <dbReference type="SAM" id="SignalP"/>
    </source>
</evidence>
<feature type="transmembrane region" description="Helical" evidence="1">
    <location>
        <begin position="473"/>
        <end position="493"/>
    </location>
</feature>
<feature type="signal peptide" evidence="2">
    <location>
        <begin position="1"/>
        <end position="30"/>
    </location>
</feature>
<keyword evidence="1" id="KW-0812">Transmembrane</keyword>
<gene>
    <name evidence="3" type="ORF">I4J89_27920</name>
</gene>
<evidence type="ECO:0000313" key="4">
    <source>
        <dbReference type="Proteomes" id="UP000598146"/>
    </source>
</evidence>
<name>A0A931FZ46_9ACTN</name>
<comment type="caution">
    <text evidence="3">The sequence shown here is derived from an EMBL/GenBank/DDBJ whole genome shotgun (WGS) entry which is preliminary data.</text>
</comment>
<keyword evidence="1" id="KW-1133">Transmembrane helix</keyword>
<keyword evidence="1" id="KW-0472">Membrane</keyword>
<feature type="chain" id="PRO_5037756217" evidence="2">
    <location>
        <begin position="31"/>
        <end position="506"/>
    </location>
</feature>
<evidence type="ECO:0000313" key="3">
    <source>
        <dbReference type="EMBL" id="MBG0565288.1"/>
    </source>
</evidence>
<dbReference type="Proteomes" id="UP000598146">
    <property type="component" value="Unassembled WGS sequence"/>
</dbReference>
<organism evidence="3 4">
    <name type="scientific">Actinoplanes aureus</name>
    <dbReference type="NCBI Taxonomy" id="2792083"/>
    <lineage>
        <taxon>Bacteria</taxon>
        <taxon>Bacillati</taxon>
        <taxon>Actinomycetota</taxon>
        <taxon>Actinomycetes</taxon>
        <taxon>Micromonosporales</taxon>
        <taxon>Micromonosporaceae</taxon>
        <taxon>Actinoplanes</taxon>
    </lineage>
</organism>
<dbReference type="AlphaFoldDB" id="A0A931FZ46"/>
<accession>A0A931FZ46</accession>
<keyword evidence="2" id="KW-0732">Signal</keyword>
<reference evidence="3" key="1">
    <citation type="submission" date="2020-11" db="EMBL/GenBank/DDBJ databases">
        <title>Isolation and identification of active actinomycetes.</title>
        <authorList>
            <person name="Sun X."/>
        </authorList>
    </citation>
    <scope>NUCLEOTIDE SEQUENCE</scope>
    <source>
        <strain evidence="3">NEAU-A11</strain>
    </source>
</reference>
<keyword evidence="4" id="KW-1185">Reference proteome</keyword>
<protein>
    <submittedName>
        <fullName evidence="3">Uncharacterized protein</fullName>
    </submittedName>
</protein>
<sequence>MRLRALLRRLVLPAVAGSLALTGLAMPARAAETPEPDMPMLGILSPETVTVINGQSKTVKIDVWNVGNAVKDVVLDFGTAGKPVAADLGFTPPAGCTGSVCALGDFKTGEKRTVKFTLKPSAPAGASPAKVLGLATSVGGVKSFETSITVVRTAKGGADLEIGDIKDLKLGRGQSADVPFTVANTGNQEVKAFGLLVLPVFGGVEAVLNYRNCLTDEEMGGGLICVFNEPLAAGGAFALPESTPLRVKAASDAAGPYDYPVYVAAVGLTDTFVLDFAAKTAGAKGAELKLAKLATVSAEPKEVEDLNPEDNITDFSVSVPKSSSDSAAVGGAFTGAVGDSSTVKVGVRNLGPTGMIPASLTWFPYVHVRLPSGIDLTEVDNRCLPGTNPDNADYMDFRNLAERDFVCLVFEDLRKGDQDLFRFTADILEGEHKAGSVTVDGGVQDSKSGNDKAAVTVELTAGGSGGGLPITGAPAGLVAGAGAVLLVAGFFAYRMARRRRIVTVVD</sequence>
<dbReference type="EMBL" id="JADQTO010000014">
    <property type="protein sequence ID" value="MBG0565288.1"/>
    <property type="molecule type" value="Genomic_DNA"/>
</dbReference>
<evidence type="ECO:0000256" key="1">
    <source>
        <dbReference type="SAM" id="Phobius"/>
    </source>
</evidence>
<dbReference type="RefSeq" id="WP_196417055.1">
    <property type="nucleotide sequence ID" value="NZ_JADQTO010000014.1"/>
</dbReference>